<dbReference type="EMBL" id="JAZDQT010000001">
    <property type="protein sequence ID" value="MEE1944021.1"/>
    <property type="molecule type" value="Genomic_DNA"/>
</dbReference>
<dbReference type="Pfam" id="PF10754">
    <property type="entry name" value="DUF2569"/>
    <property type="match status" value="1"/>
</dbReference>
<feature type="transmembrane region" description="Helical" evidence="2">
    <location>
        <begin position="783"/>
        <end position="805"/>
    </location>
</feature>
<evidence type="ECO:0000313" key="5">
    <source>
        <dbReference type="EMBL" id="MEE1944021.1"/>
    </source>
</evidence>
<protein>
    <submittedName>
        <fullName evidence="5">DUF3857 domain-containing protein</fullName>
    </submittedName>
</protein>
<keyword evidence="2" id="KW-0472">Membrane</keyword>
<proteinExistence type="predicted"/>
<name>A0ABU7I3X1_9SPHI</name>
<feature type="region of interest" description="Disordered" evidence="1">
    <location>
        <begin position="869"/>
        <end position="892"/>
    </location>
</feature>
<keyword evidence="2" id="KW-1133">Transmembrane helix</keyword>
<dbReference type="InterPro" id="IPR019690">
    <property type="entry name" value="DUF2569"/>
</dbReference>
<dbReference type="Gene3D" id="3.10.620.30">
    <property type="match status" value="1"/>
</dbReference>
<dbReference type="InterPro" id="IPR024618">
    <property type="entry name" value="DUF3857"/>
</dbReference>
<feature type="transmembrane region" description="Helical" evidence="2">
    <location>
        <begin position="695"/>
        <end position="722"/>
    </location>
</feature>
<keyword evidence="2" id="KW-0812">Transmembrane</keyword>
<feature type="transmembrane region" description="Helical" evidence="2">
    <location>
        <begin position="742"/>
        <end position="771"/>
    </location>
</feature>
<organism evidence="5 6">
    <name type="scientific">Pedobacter albus</name>
    <dbReference type="NCBI Taxonomy" id="3113905"/>
    <lineage>
        <taxon>Bacteria</taxon>
        <taxon>Pseudomonadati</taxon>
        <taxon>Bacteroidota</taxon>
        <taxon>Sphingobacteriia</taxon>
        <taxon>Sphingobacteriales</taxon>
        <taxon>Sphingobacteriaceae</taxon>
        <taxon>Pedobacter</taxon>
    </lineage>
</organism>
<dbReference type="SUPFAM" id="SSF54001">
    <property type="entry name" value="Cysteine proteinases"/>
    <property type="match status" value="1"/>
</dbReference>
<gene>
    <name evidence="5" type="ORF">VRU48_02805</name>
</gene>
<feature type="transmembrane region" description="Helical" evidence="2">
    <location>
        <begin position="662"/>
        <end position="683"/>
    </location>
</feature>
<dbReference type="Gene3D" id="2.60.40.3140">
    <property type="match status" value="1"/>
</dbReference>
<feature type="domain" description="DUF3857" evidence="4">
    <location>
        <begin position="73"/>
        <end position="231"/>
    </location>
</feature>
<evidence type="ECO:0000256" key="1">
    <source>
        <dbReference type="SAM" id="MobiDB-lite"/>
    </source>
</evidence>
<evidence type="ECO:0000259" key="4">
    <source>
        <dbReference type="Pfam" id="PF12969"/>
    </source>
</evidence>
<evidence type="ECO:0000313" key="6">
    <source>
        <dbReference type="Proteomes" id="UP001336835"/>
    </source>
</evidence>
<keyword evidence="6" id="KW-1185">Reference proteome</keyword>
<dbReference type="Pfam" id="PF12969">
    <property type="entry name" value="DUF3857"/>
    <property type="match status" value="1"/>
</dbReference>
<dbReference type="RefSeq" id="WP_330106402.1">
    <property type="nucleotide sequence ID" value="NZ_JAZDQT010000001.1"/>
</dbReference>
<feature type="domain" description="Transglutaminase-like" evidence="3">
    <location>
        <begin position="300"/>
        <end position="395"/>
    </location>
</feature>
<dbReference type="Proteomes" id="UP001336835">
    <property type="component" value="Unassembled WGS sequence"/>
</dbReference>
<dbReference type="InterPro" id="IPR038765">
    <property type="entry name" value="Papain-like_cys_pep_sf"/>
</dbReference>
<comment type="caution">
    <text evidence="5">The sequence shown here is derived from an EMBL/GenBank/DDBJ whole genome shotgun (WGS) entry which is preliminary data.</text>
</comment>
<dbReference type="InterPro" id="IPR002931">
    <property type="entry name" value="Transglutaminase-like"/>
</dbReference>
<evidence type="ECO:0000259" key="3">
    <source>
        <dbReference type="Pfam" id="PF01841"/>
    </source>
</evidence>
<evidence type="ECO:0000256" key="2">
    <source>
        <dbReference type="SAM" id="Phobius"/>
    </source>
</evidence>
<dbReference type="Pfam" id="PF01841">
    <property type="entry name" value="Transglut_core"/>
    <property type="match status" value="1"/>
</dbReference>
<sequence length="892" mass="102323">MLNITPRKTLLVTLFLFINLISFAQRQGFSVDKKESEWLEKISVSDQKLASRDIQDGYYLSLYELQNNIETRQQYTHLIREIASDNGAQNGSEVSVTYDPSYQQLTFHKVIVWRNNQPIDKLKASAFKVIQNEKELSRFIYSGTFNAYLILDDVRKGDRIEYAYTLKGENPVFGNNYYNHFYFEGGSKIVNIYTNLIANKDRALQFRNYNKVPALKTKAKGDLKVYEWQGQLTNTFQTQDFEPSWYDPLGRVQVSEYKSWKDIVDWALQINAYDLSAAPAFNSKVKELKTASKGNATAYLELATRFVQDQVRYMGIEMGEYSHRPNSPEKVLKQRYGDCKDKSILLINLLKSNGITAYPVYLSTYLKEKTTTLLPTPGAFNHAIVVVEFEGRKIWIDPTISDQRGPIKDIYFPYTANVLVVKPGNDRLELVKSNPKGKINSQSTIKLADTLEGKKSEFEIRTTYTANCADDIRSEISSSGADGLEKNFAEYYAKFYPGIASVKNMEIIDDEKNNVVTLVEKYEIENFWQKDAETQTKFNANFYGDMISGELRKLNRSRSFPMTLKYPSNVHQTLKVILPGYWKLDDEKGDISQPYYSFKYDIRHEGDTLTFDYDYSNLAEEIPATAIQQYIKDRASIINNVSYGLYWNSGAATSDNADINGLMVAIGLFTLILATILCVFLYYRKGTYQLEEIKSALPIGGWLALLAIGLVFAPIGLLYTIFSSGTFDQSTWDMAKNLNGNGALLFKASNIFECMVNVFTFAFSIFMLMMFFKRMKSFPKYFIIYRAGYLVFIFIDVILIAILNAKTTLDYDVAKNIRTLVFQLIMSALWITYFIKSSRVKQTFVFTYPASEWRNALIMDLSRNINVPTPNQEGQSIQEVNEQTPQENNERL</sequence>
<feature type="transmembrane region" description="Helical" evidence="2">
    <location>
        <begin position="817"/>
        <end position="835"/>
    </location>
</feature>
<reference evidence="5 6" key="1">
    <citation type="submission" date="2024-01" db="EMBL/GenBank/DDBJ databases">
        <title>Pedobacter sp. nov., isolated from fresh soil.</title>
        <authorList>
            <person name="Le N.T.T."/>
        </authorList>
    </citation>
    <scope>NUCLEOTIDE SEQUENCE [LARGE SCALE GENOMIC DNA]</scope>
    <source>
        <strain evidence="5 6">KR3-3</strain>
    </source>
</reference>
<accession>A0ABU7I3X1</accession>